<feature type="transmembrane region" description="Helical" evidence="5">
    <location>
        <begin position="169"/>
        <end position="190"/>
    </location>
</feature>
<feature type="transmembrane region" description="Helical" evidence="5">
    <location>
        <begin position="438"/>
        <end position="459"/>
    </location>
</feature>
<dbReference type="Gene3D" id="1.20.1250.20">
    <property type="entry name" value="MFS general substrate transporter like domains"/>
    <property type="match status" value="1"/>
</dbReference>
<feature type="transmembrane region" description="Helical" evidence="5">
    <location>
        <begin position="50"/>
        <end position="69"/>
    </location>
</feature>
<feature type="transmembrane region" description="Helical" evidence="5">
    <location>
        <begin position="106"/>
        <end position="126"/>
    </location>
</feature>
<sequence length="476" mass="49348">MNDILNKSGVRIGALMTALLAACVAFQLNASMLSPALVSMARELNTDDATIGLSQTMFFTTAALFSLFLPRLSDIAGRKRVLAGMLIVMLVGTVVAALAVNVEMLFIGRIIQGVSGPVVPITLLMLRAEITDPKRYGAMMGLITAVNGGIAGVDALAGGWLVTNHGFRSVFWVMAVVAAIAIVMVLVWASESRPSKGTKMDWWGVLPLVVSVAALLTAFNEAGKLGAANWISVGISVVVAVVAFVIFWMLENRINEPLIPTKYLRRRSTWALLLTTLLTMTGIFAVVNGMVMSIAQNPEAGFGMEADLASLLFLTPYALVGWLVGPFAGRLAPTFGYLNVLRFGLVGSIIATAVMAFVGVHSLPVLIAATVLIGATYAGIGNIMLNGLGIVLSPADNPGFLPGLNAGAFNLGAGLSFVALPALQVLGSPAGSDSTTGYSNAMLLGAGITAVALVLSFLIPKPVGAEVGTASAKASV</sequence>
<comment type="subcellular location">
    <subcellularLocation>
        <location evidence="1">Cell membrane</location>
        <topology evidence="1">Multi-pass membrane protein</topology>
    </subcellularLocation>
</comment>
<dbReference type="PANTHER" id="PTHR42718">
    <property type="entry name" value="MAJOR FACILITATOR SUPERFAMILY MULTIDRUG TRANSPORTER MFSC"/>
    <property type="match status" value="1"/>
</dbReference>
<feature type="transmembrane region" description="Helical" evidence="5">
    <location>
        <begin position="138"/>
        <end position="163"/>
    </location>
</feature>
<name>A0A7X5R2I8_9MICO</name>
<accession>A0A7X5R2I8</accession>
<dbReference type="PROSITE" id="PS51257">
    <property type="entry name" value="PROKAR_LIPOPROTEIN"/>
    <property type="match status" value="1"/>
</dbReference>
<keyword evidence="3 5" id="KW-1133">Transmembrane helix</keyword>
<feature type="domain" description="Major facilitator superfamily (MFS) profile" evidence="6">
    <location>
        <begin position="15"/>
        <end position="464"/>
    </location>
</feature>
<protein>
    <submittedName>
        <fullName evidence="7">MFS family permease</fullName>
    </submittedName>
</protein>
<evidence type="ECO:0000256" key="1">
    <source>
        <dbReference type="ARBA" id="ARBA00004651"/>
    </source>
</evidence>
<dbReference type="InterPro" id="IPR036259">
    <property type="entry name" value="MFS_trans_sf"/>
</dbReference>
<evidence type="ECO:0000259" key="6">
    <source>
        <dbReference type="PROSITE" id="PS50850"/>
    </source>
</evidence>
<feature type="transmembrane region" description="Helical" evidence="5">
    <location>
        <begin position="308"/>
        <end position="328"/>
    </location>
</feature>
<feature type="transmembrane region" description="Helical" evidence="5">
    <location>
        <begin position="271"/>
        <end position="296"/>
    </location>
</feature>
<evidence type="ECO:0000256" key="3">
    <source>
        <dbReference type="ARBA" id="ARBA00022989"/>
    </source>
</evidence>
<organism evidence="7 8">
    <name type="scientific">Lysinibacter cavernae</name>
    <dbReference type="NCBI Taxonomy" id="1640652"/>
    <lineage>
        <taxon>Bacteria</taxon>
        <taxon>Bacillati</taxon>
        <taxon>Actinomycetota</taxon>
        <taxon>Actinomycetes</taxon>
        <taxon>Micrococcales</taxon>
        <taxon>Microbacteriaceae</taxon>
        <taxon>Lysinibacter</taxon>
    </lineage>
</organism>
<feature type="transmembrane region" description="Helical" evidence="5">
    <location>
        <begin position="231"/>
        <end position="250"/>
    </location>
</feature>
<proteinExistence type="predicted"/>
<feature type="transmembrane region" description="Helical" evidence="5">
    <location>
        <begin position="81"/>
        <end position="100"/>
    </location>
</feature>
<evidence type="ECO:0000256" key="5">
    <source>
        <dbReference type="SAM" id="Phobius"/>
    </source>
</evidence>
<dbReference type="PANTHER" id="PTHR42718:SF35">
    <property type="entry name" value="BLL0718 PROTEIN"/>
    <property type="match status" value="1"/>
</dbReference>
<dbReference type="SUPFAM" id="SSF103473">
    <property type="entry name" value="MFS general substrate transporter"/>
    <property type="match status" value="1"/>
</dbReference>
<feature type="transmembrane region" description="Helical" evidence="5">
    <location>
        <begin position="366"/>
        <end position="392"/>
    </location>
</feature>
<feature type="transmembrane region" description="Helical" evidence="5">
    <location>
        <begin position="12"/>
        <end position="30"/>
    </location>
</feature>
<dbReference type="CDD" id="cd17504">
    <property type="entry name" value="MFS_MMR_MDR_like"/>
    <property type="match status" value="1"/>
</dbReference>
<feature type="transmembrane region" description="Helical" evidence="5">
    <location>
        <begin position="202"/>
        <end position="219"/>
    </location>
</feature>
<keyword evidence="2 5" id="KW-0812">Transmembrane</keyword>
<dbReference type="InterPro" id="IPR020846">
    <property type="entry name" value="MFS_dom"/>
</dbReference>
<reference evidence="7 8" key="1">
    <citation type="submission" date="2020-02" db="EMBL/GenBank/DDBJ databases">
        <title>Sequencing the genomes of 1000 actinobacteria strains.</title>
        <authorList>
            <person name="Klenk H.-P."/>
        </authorList>
    </citation>
    <scope>NUCLEOTIDE SEQUENCE [LARGE SCALE GENOMIC DNA]</scope>
    <source>
        <strain evidence="7 8">DSM 27960</strain>
    </source>
</reference>
<evidence type="ECO:0000313" key="7">
    <source>
        <dbReference type="EMBL" id="NIH54493.1"/>
    </source>
</evidence>
<dbReference type="PROSITE" id="PS50850">
    <property type="entry name" value="MFS"/>
    <property type="match status" value="1"/>
</dbReference>
<dbReference type="Proteomes" id="UP000541033">
    <property type="component" value="Unassembled WGS sequence"/>
</dbReference>
<dbReference type="AlphaFoldDB" id="A0A7X5R2I8"/>
<keyword evidence="8" id="KW-1185">Reference proteome</keyword>
<dbReference type="GO" id="GO:0005886">
    <property type="term" value="C:plasma membrane"/>
    <property type="evidence" value="ECO:0007669"/>
    <property type="project" value="UniProtKB-SubCell"/>
</dbReference>
<dbReference type="Gene3D" id="1.20.1720.10">
    <property type="entry name" value="Multidrug resistance protein D"/>
    <property type="match status" value="1"/>
</dbReference>
<keyword evidence="4 5" id="KW-0472">Membrane</keyword>
<feature type="transmembrane region" description="Helical" evidence="5">
    <location>
        <begin position="340"/>
        <end position="360"/>
    </location>
</feature>
<evidence type="ECO:0000256" key="4">
    <source>
        <dbReference type="ARBA" id="ARBA00023136"/>
    </source>
</evidence>
<dbReference type="InterPro" id="IPR011701">
    <property type="entry name" value="MFS"/>
</dbReference>
<dbReference type="GO" id="GO:0022857">
    <property type="term" value="F:transmembrane transporter activity"/>
    <property type="evidence" value="ECO:0007669"/>
    <property type="project" value="InterPro"/>
</dbReference>
<gene>
    <name evidence="7" type="ORF">FHX76_002389</name>
</gene>
<comment type="caution">
    <text evidence="7">The sequence shown here is derived from an EMBL/GenBank/DDBJ whole genome shotgun (WGS) entry which is preliminary data.</text>
</comment>
<dbReference type="Pfam" id="PF07690">
    <property type="entry name" value="MFS_1"/>
    <property type="match status" value="1"/>
</dbReference>
<dbReference type="EMBL" id="JAAMOX010000002">
    <property type="protein sequence ID" value="NIH54493.1"/>
    <property type="molecule type" value="Genomic_DNA"/>
</dbReference>
<evidence type="ECO:0000256" key="2">
    <source>
        <dbReference type="ARBA" id="ARBA00022692"/>
    </source>
</evidence>
<evidence type="ECO:0000313" key="8">
    <source>
        <dbReference type="Proteomes" id="UP000541033"/>
    </source>
</evidence>
<feature type="transmembrane region" description="Helical" evidence="5">
    <location>
        <begin position="404"/>
        <end position="426"/>
    </location>
</feature>